<keyword evidence="1" id="KW-1133">Transmembrane helix</keyword>
<feature type="transmembrane region" description="Helical" evidence="1">
    <location>
        <begin position="45"/>
        <end position="67"/>
    </location>
</feature>
<keyword evidence="3" id="KW-1185">Reference proteome</keyword>
<dbReference type="AlphaFoldDB" id="A0A2A4GA79"/>
<comment type="caution">
    <text evidence="2">The sequence shown here is derived from an EMBL/GenBank/DDBJ whole genome shotgun (WGS) entry which is preliminary data.</text>
</comment>
<sequence length="96" mass="10958">MLLSTDLDKYMLPCYSKRVLGMDCPGCGLQRSVAFLLEGEFVQAFYMYPAIYPMLLFFGFVLVNIFVEFKYATKIISILGIATVALVLINYFLKFV</sequence>
<protein>
    <recommendedName>
        <fullName evidence="4">DUF2752 domain-containing protein</fullName>
    </recommendedName>
</protein>
<evidence type="ECO:0000256" key="1">
    <source>
        <dbReference type="SAM" id="Phobius"/>
    </source>
</evidence>
<accession>A0A2A4GA79</accession>
<dbReference type="OrthoDB" id="9815897at2"/>
<reference evidence="2 3" key="1">
    <citation type="submission" date="2017-04" db="EMBL/GenBank/DDBJ databases">
        <title>A new member of the family Flavobacteriaceae isolated from ascidians.</title>
        <authorList>
            <person name="Chen L."/>
        </authorList>
    </citation>
    <scope>NUCLEOTIDE SEQUENCE [LARGE SCALE GENOMIC DNA]</scope>
    <source>
        <strain evidence="2 3">HQA918</strain>
    </source>
</reference>
<evidence type="ECO:0008006" key="4">
    <source>
        <dbReference type="Google" id="ProtNLM"/>
    </source>
</evidence>
<proteinExistence type="predicted"/>
<dbReference type="InterPro" id="IPR021215">
    <property type="entry name" value="DUF2752"/>
</dbReference>
<dbReference type="EMBL" id="NBWU01000002">
    <property type="protein sequence ID" value="PCE64886.1"/>
    <property type="molecule type" value="Genomic_DNA"/>
</dbReference>
<keyword evidence="1" id="KW-0472">Membrane</keyword>
<organism evidence="2 3">
    <name type="scientific">Sediminicola luteus</name>
    <dbReference type="NCBI Taxonomy" id="319238"/>
    <lineage>
        <taxon>Bacteria</taxon>
        <taxon>Pseudomonadati</taxon>
        <taxon>Bacteroidota</taxon>
        <taxon>Flavobacteriia</taxon>
        <taxon>Flavobacteriales</taxon>
        <taxon>Flavobacteriaceae</taxon>
        <taxon>Sediminicola</taxon>
    </lineage>
</organism>
<evidence type="ECO:0000313" key="2">
    <source>
        <dbReference type="EMBL" id="PCE64886.1"/>
    </source>
</evidence>
<gene>
    <name evidence="2" type="ORF">B7P33_06905</name>
</gene>
<dbReference type="Pfam" id="PF10825">
    <property type="entry name" value="DUF2752"/>
    <property type="match status" value="1"/>
</dbReference>
<dbReference type="RefSeq" id="WP_097440165.1">
    <property type="nucleotide sequence ID" value="NZ_KZ300476.1"/>
</dbReference>
<dbReference type="Proteomes" id="UP000219559">
    <property type="component" value="Unassembled WGS sequence"/>
</dbReference>
<name>A0A2A4GA79_9FLAO</name>
<keyword evidence="1" id="KW-0812">Transmembrane</keyword>
<feature type="transmembrane region" description="Helical" evidence="1">
    <location>
        <begin position="74"/>
        <end position="93"/>
    </location>
</feature>
<evidence type="ECO:0000313" key="3">
    <source>
        <dbReference type="Proteomes" id="UP000219559"/>
    </source>
</evidence>